<keyword evidence="11" id="KW-1133">Transmembrane helix</keyword>
<keyword evidence="9" id="KW-0175">Coiled coil</keyword>
<evidence type="ECO:0000313" key="15">
    <source>
        <dbReference type="EMBL" id="TPQ17970.1"/>
    </source>
</evidence>
<evidence type="ECO:0000256" key="7">
    <source>
        <dbReference type="ARBA" id="ARBA00022840"/>
    </source>
</evidence>
<keyword evidence="4" id="KW-0808">Transferase</keyword>
<keyword evidence="8" id="KW-0902">Two-component regulatory system</keyword>
<evidence type="ECO:0000313" key="16">
    <source>
        <dbReference type="Proteomes" id="UP000317378"/>
    </source>
</evidence>
<dbReference type="EC" id="2.7.13.3" evidence="2"/>
<evidence type="ECO:0000259" key="12">
    <source>
        <dbReference type="Pfam" id="PF02518"/>
    </source>
</evidence>
<dbReference type="CDD" id="cd16917">
    <property type="entry name" value="HATPase_UhpB-NarQ-NarX-like"/>
    <property type="match status" value="1"/>
</dbReference>
<dbReference type="Proteomes" id="UP000317378">
    <property type="component" value="Unassembled WGS sequence"/>
</dbReference>
<feature type="region of interest" description="Disordered" evidence="10">
    <location>
        <begin position="370"/>
        <end position="423"/>
    </location>
</feature>
<feature type="transmembrane region" description="Helical" evidence="11">
    <location>
        <begin position="113"/>
        <end position="129"/>
    </location>
</feature>
<evidence type="ECO:0000256" key="2">
    <source>
        <dbReference type="ARBA" id="ARBA00012438"/>
    </source>
</evidence>
<dbReference type="InterPro" id="IPR050482">
    <property type="entry name" value="Sensor_HK_TwoCompSys"/>
</dbReference>
<dbReference type="PANTHER" id="PTHR24421:SF10">
    <property type="entry name" value="NITRATE_NITRITE SENSOR PROTEIN NARQ"/>
    <property type="match status" value="1"/>
</dbReference>
<dbReference type="EMBL" id="VCHX02000181">
    <property type="protein sequence ID" value="TPQ17970.1"/>
    <property type="molecule type" value="Genomic_DNA"/>
</dbReference>
<dbReference type="InterPro" id="IPR011712">
    <property type="entry name" value="Sig_transdc_His_kin_sub3_dim/P"/>
</dbReference>
<evidence type="ECO:0000256" key="5">
    <source>
        <dbReference type="ARBA" id="ARBA00022741"/>
    </source>
</evidence>
<dbReference type="OrthoDB" id="227596at2"/>
<evidence type="ECO:0000256" key="9">
    <source>
        <dbReference type="SAM" id="Coils"/>
    </source>
</evidence>
<evidence type="ECO:0000256" key="6">
    <source>
        <dbReference type="ARBA" id="ARBA00022777"/>
    </source>
</evidence>
<dbReference type="Gene3D" id="3.30.565.10">
    <property type="entry name" value="Histidine kinase-like ATPase, C-terminal domain"/>
    <property type="match status" value="1"/>
</dbReference>
<dbReference type="GO" id="GO:0005524">
    <property type="term" value="F:ATP binding"/>
    <property type="evidence" value="ECO:0007669"/>
    <property type="project" value="UniProtKB-KW"/>
</dbReference>
<organism evidence="15 16">
    <name type="scientific">Streptomyces sporangiiformans</name>
    <dbReference type="NCBI Taxonomy" id="2315329"/>
    <lineage>
        <taxon>Bacteria</taxon>
        <taxon>Bacillati</taxon>
        <taxon>Actinomycetota</taxon>
        <taxon>Actinomycetes</taxon>
        <taxon>Kitasatosporales</taxon>
        <taxon>Streptomycetaceae</taxon>
        <taxon>Streptomyces</taxon>
    </lineage>
</organism>
<dbReference type="AlphaFoldDB" id="A0A505D621"/>
<feature type="domain" description="Signal transduction histidine kinase subgroup 3 dimerisation and phosphoacceptor" evidence="13">
    <location>
        <begin position="189"/>
        <end position="254"/>
    </location>
</feature>
<dbReference type="InterPro" id="IPR055558">
    <property type="entry name" value="DUF7134"/>
</dbReference>
<evidence type="ECO:0000256" key="3">
    <source>
        <dbReference type="ARBA" id="ARBA00022553"/>
    </source>
</evidence>
<dbReference type="InterPro" id="IPR036890">
    <property type="entry name" value="HATPase_C_sf"/>
</dbReference>
<dbReference type="PANTHER" id="PTHR24421">
    <property type="entry name" value="NITRATE/NITRITE SENSOR PROTEIN NARX-RELATED"/>
    <property type="match status" value="1"/>
</dbReference>
<evidence type="ECO:0000259" key="13">
    <source>
        <dbReference type="Pfam" id="PF07730"/>
    </source>
</evidence>
<dbReference type="GO" id="GO:0046983">
    <property type="term" value="F:protein dimerization activity"/>
    <property type="evidence" value="ECO:0007669"/>
    <property type="project" value="InterPro"/>
</dbReference>
<dbReference type="InterPro" id="IPR003594">
    <property type="entry name" value="HATPase_dom"/>
</dbReference>
<dbReference type="RefSeq" id="WP_119104371.1">
    <property type="nucleotide sequence ID" value="NZ_QXMJ01000181.1"/>
</dbReference>
<feature type="domain" description="DUF7134" evidence="14">
    <location>
        <begin position="7"/>
        <end position="159"/>
    </location>
</feature>
<dbReference type="GO" id="GO:0000155">
    <property type="term" value="F:phosphorelay sensor kinase activity"/>
    <property type="evidence" value="ECO:0007669"/>
    <property type="project" value="InterPro"/>
</dbReference>
<evidence type="ECO:0000259" key="14">
    <source>
        <dbReference type="Pfam" id="PF23539"/>
    </source>
</evidence>
<feature type="transmembrane region" description="Helical" evidence="11">
    <location>
        <begin position="83"/>
        <end position="101"/>
    </location>
</feature>
<dbReference type="SUPFAM" id="SSF55874">
    <property type="entry name" value="ATPase domain of HSP90 chaperone/DNA topoisomerase II/histidine kinase"/>
    <property type="match status" value="1"/>
</dbReference>
<keyword evidence="11" id="KW-0812">Transmembrane</keyword>
<feature type="transmembrane region" description="Helical" evidence="11">
    <location>
        <begin position="18"/>
        <end position="35"/>
    </location>
</feature>
<dbReference type="GO" id="GO:0016020">
    <property type="term" value="C:membrane"/>
    <property type="evidence" value="ECO:0007669"/>
    <property type="project" value="InterPro"/>
</dbReference>
<dbReference type="Pfam" id="PF07730">
    <property type="entry name" value="HisKA_3"/>
    <property type="match status" value="1"/>
</dbReference>
<evidence type="ECO:0000256" key="10">
    <source>
        <dbReference type="SAM" id="MobiDB-lite"/>
    </source>
</evidence>
<evidence type="ECO:0000256" key="11">
    <source>
        <dbReference type="SAM" id="Phobius"/>
    </source>
</evidence>
<name>A0A505D621_9ACTN</name>
<comment type="catalytic activity">
    <reaction evidence="1">
        <text>ATP + protein L-histidine = ADP + protein N-phospho-L-histidine.</text>
        <dbReference type="EC" id="2.7.13.3"/>
    </reaction>
</comment>
<evidence type="ECO:0000256" key="1">
    <source>
        <dbReference type="ARBA" id="ARBA00000085"/>
    </source>
</evidence>
<keyword evidence="6 15" id="KW-0418">Kinase</keyword>
<dbReference type="Gene3D" id="1.20.5.1930">
    <property type="match status" value="1"/>
</dbReference>
<keyword evidence="16" id="KW-1185">Reference proteome</keyword>
<sequence>MTLSLERYADRHPRLSDAAAAVVLFGFAVLGGSLNIPEVEPPDQDELAVLLAAVSCIALLRHREYPRTTVIVTTVCAMASSSLGYMLNPLLMAPVMSALYWLAALTDRRTTRCYLLVTVVLLVTNAVLIDPVDYPLVLKTLAPTIWVLLPVAAGSAARLRLSYMEAVQARADHAERTREEEARLRVAEERMRIARELHDVVAHHLALANAQAGTAAHLSRTHPDRVQQILDDLSGTTSSALRELKATVGLMRQANDPDAPLEPAPGLARLPELTDACRTAGLEVTVTTDGTPRPLSPGVDLTAFRIVQEALTNVTKHAAAKAAYVRLAYSQDRLTVTVCDDGTTTAATTPSPGRGFGLIGMRERAHSIGGDLQAGHRPQGGFEVTTQLPLHTDPKEPEEQITWPSASCSPTTKPSSEPPSGSS</sequence>
<dbReference type="Pfam" id="PF02518">
    <property type="entry name" value="HATPase_c"/>
    <property type="match status" value="1"/>
</dbReference>
<keyword evidence="7" id="KW-0067">ATP-binding</keyword>
<reference evidence="15 16" key="1">
    <citation type="submission" date="2019-06" db="EMBL/GenBank/DDBJ databases">
        <title>Streptomyces sporangiiformans sp. nov., a novel actinomycete isolated from soil in Mount Song.</title>
        <authorList>
            <person name="Han L."/>
        </authorList>
    </citation>
    <scope>NUCLEOTIDE SEQUENCE [LARGE SCALE GENOMIC DNA]</scope>
    <source>
        <strain evidence="15 16">NEAU-SSA 1</strain>
    </source>
</reference>
<feature type="domain" description="Histidine kinase/HSP90-like ATPase" evidence="12">
    <location>
        <begin position="302"/>
        <end position="391"/>
    </location>
</feature>
<evidence type="ECO:0000256" key="4">
    <source>
        <dbReference type="ARBA" id="ARBA00022679"/>
    </source>
</evidence>
<feature type="compositionally biased region" description="Low complexity" evidence="10">
    <location>
        <begin position="407"/>
        <end position="423"/>
    </location>
</feature>
<keyword evidence="11" id="KW-0472">Membrane</keyword>
<keyword evidence="5" id="KW-0547">Nucleotide-binding</keyword>
<feature type="coiled-coil region" evidence="9">
    <location>
        <begin position="164"/>
        <end position="197"/>
    </location>
</feature>
<evidence type="ECO:0000256" key="8">
    <source>
        <dbReference type="ARBA" id="ARBA00023012"/>
    </source>
</evidence>
<accession>A0A505D621</accession>
<dbReference type="Pfam" id="PF23539">
    <property type="entry name" value="DUF7134"/>
    <property type="match status" value="1"/>
</dbReference>
<comment type="caution">
    <text evidence="15">The sequence shown here is derived from an EMBL/GenBank/DDBJ whole genome shotgun (WGS) entry which is preliminary data.</text>
</comment>
<keyword evidence="3" id="KW-0597">Phosphoprotein</keyword>
<gene>
    <name evidence="15" type="ORF">FGD71_033695</name>
</gene>
<proteinExistence type="predicted"/>
<protein>
    <recommendedName>
        <fullName evidence="2">histidine kinase</fullName>
        <ecNumber evidence="2">2.7.13.3</ecNumber>
    </recommendedName>
</protein>